<dbReference type="SMART" id="SM00871">
    <property type="entry name" value="AraC_E_bind"/>
    <property type="match status" value="1"/>
</dbReference>
<dbReference type="PANTHER" id="PTHR40055">
    <property type="entry name" value="TRANSCRIPTIONAL REGULATOR YGIV-RELATED"/>
    <property type="match status" value="1"/>
</dbReference>
<dbReference type="PANTHER" id="PTHR40055:SF1">
    <property type="entry name" value="TRANSCRIPTIONAL REGULATOR YGIV-RELATED"/>
    <property type="match status" value="1"/>
</dbReference>
<proteinExistence type="predicted"/>
<dbReference type="AlphaFoldDB" id="A0A2N0BBK8"/>
<reference evidence="2" key="3">
    <citation type="submission" date="2023-10" db="EMBL/GenBank/DDBJ databases">
        <authorList>
            <person name="Picardeau M."/>
            <person name="Thibeaux R."/>
        </authorList>
    </citation>
    <scope>NUCLEOTIDE SEQUENCE</scope>
    <source>
        <strain evidence="2">ATI7-C-A5</strain>
    </source>
</reference>
<dbReference type="RefSeq" id="WP_100764753.1">
    <property type="nucleotide sequence ID" value="NZ_NPEF02000017.1"/>
</dbReference>
<protein>
    <submittedName>
        <fullName evidence="2">GyrI-like domain-containing protein</fullName>
    </submittedName>
</protein>
<dbReference type="InterPro" id="IPR011256">
    <property type="entry name" value="Reg_factor_effector_dom_sf"/>
</dbReference>
<name>A0A2N0BBK8_9LEPT</name>
<evidence type="ECO:0000313" key="3">
    <source>
        <dbReference type="EMBL" id="PJZ93905.1"/>
    </source>
</evidence>
<feature type="domain" description="AraC effector-binding" evidence="1">
    <location>
        <begin position="1"/>
        <end position="156"/>
    </location>
</feature>
<dbReference type="InterPro" id="IPR010499">
    <property type="entry name" value="AraC_E-bd"/>
</dbReference>
<sequence>MKPNIASLDPVSIVGIKTETSFAENKTAELWRTFMPRRSEIRNRKNEDLYSISIYKPGFFLNFHPNVSFEKWAGVEVQSSEIREGWESLRLPGGLYASFLYKGLPRDASGFFERIFRVWLPASEYLLDDRPHFEVMGESYKNDDPDSEESVFIPIRKR</sequence>
<dbReference type="OrthoDB" id="5337216at2"/>
<reference evidence="3" key="1">
    <citation type="submission" date="2017-07" db="EMBL/GenBank/DDBJ databases">
        <title>Leptospira spp. isolated from tropical soils.</title>
        <authorList>
            <person name="Thibeaux R."/>
            <person name="Iraola G."/>
            <person name="Ferres I."/>
            <person name="Bierque E."/>
            <person name="Girault D."/>
            <person name="Soupe-Gilbert M.-E."/>
            <person name="Picardeau M."/>
            <person name="Goarant C."/>
        </authorList>
    </citation>
    <scope>NUCLEOTIDE SEQUENCE [LARGE SCALE GENOMIC DNA]</scope>
    <source>
        <strain evidence="3">ATI7-C-A5</strain>
    </source>
</reference>
<organism evidence="3">
    <name type="scientific">Leptospira ellisii</name>
    <dbReference type="NCBI Taxonomy" id="2023197"/>
    <lineage>
        <taxon>Bacteria</taxon>
        <taxon>Pseudomonadati</taxon>
        <taxon>Spirochaetota</taxon>
        <taxon>Spirochaetia</taxon>
        <taxon>Leptospirales</taxon>
        <taxon>Leptospiraceae</taxon>
        <taxon>Leptospira</taxon>
    </lineage>
</organism>
<keyword evidence="4" id="KW-1185">Reference proteome</keyword>
<evidence type="ECO:0000313" key="2">
    <source>
        <dbReference type="EMBL" id="MDV6236819.1"/>
    </source>
</evidence>
<dbReference type="InterPro" id="IPR029442">
    <property type="entry name" value="GyrI-like"/>
</dbReference>
<dbReference type="EMBL" id="NPEF02000017">
    <property type="protein sequence ID" value="MDV6236819.1"/>
    <property type="molecule type" value="Genomic_DNA"/>
</dbReference>
<dbReference type="InterPro" id="IPR050908">
    <property type="entry name" value="SmbC-like"/>
</dbReference>
<dbReference type="Proteomes" id="UP000232122">
    <property type="component" value="Unassembled WGS sequence"/>
</dbReference>
<comment type="caution">
    <text evidence="3">The sequence shown here is derived from an EMBL/GenBank/DDBJ whole genome shotgun (WGS) entry which is preliminary data.</text>
</comment>
<evidence type="ECO:0000259" key="1">
    <source>
        <dbReference type="SMART" id="SM00871"/>
    </source>
</evidence>
<dbReference type="SUPFAM" id="SSF55136">
    <property type="entry name" value="Probable bacterial effector-binding domain"/>
    <property type="match status" value="1"/>
</dbReference>
<dbReference type="Pfam" id="PF06445">
    <property type="entry name" value="GyrI-like"/>
    <property type="match status" value="1"/>
</dbReference>
<evidence type="ECO:0000313" key="4">
    <source>
        <dbReference type="Proteomes" id="UP000232122"/>
    </source>
</evidence>
<accession>A0A2N0BBK8</accession>
<dbReference type="Gene3D" id="3.20.80.10">
    <property type="entry name" value="Regulatory factor, effector binding domain"/>
    <property type="match status" value="1"/>
</dbReference>
<reference evidence="2 4" key="2">
    <citation type="journal article" date="2018" name="Microb. Genom.">
        <title>Deciphering the unexplored Leptospira diversity from soils uncovers genomic evolution to virulence.</title>
        <authorList>
            <person name="Thibeaux R."/>
            <person name="Iraola G."/>
            <person name="Ferres I."/>
            <person name="Bierque E."/>
            <person name="Girault D."/>
            <person name="Soupe-Gilbert M.E."/>
            <person name="Picardeau M."/>
            <person name="Goarant C."/>
        </authorList>
    </citation>
    <scope>NUCLEOTIDE SEQUENCE [LARGE SCALE GENOMIC DNA]</scope>
    <source>
        <strain evidence="2 4">ATI7-C-A5</strain>
    </source>
</reference>
<dbReference type="EMBL" id="NPEF01000037">
    <property type="protein sequence ID" value="PJZ93905.1"/>
    <property type="molecule type" value="Genomic_DNA"/>
</dbReference>
<gene>
    <name evidence="2" type="ORF">CH379_014415</name>
    <name evidence="3" type="ORF">CH379_05355</name>
</gene>